<name>A0A438ERA4_VITVI</name>
<evidence type="ECO:0000256" key="1">
    <source>
        <dbReference type="SAM" id="Phobius"/>
    </source>
</evidence>
<organism evidence="2 3">
    <name type="scientific">Vitis vinifera</name>
    <name type="common">Grape</name>
    <dbReference type="NCBI Taxonomy" id="29760"/>
    <lineage>
        <taxon>Eukaryota</taxon>
        <taxon>Viridiplantae</taxon>
        <taxon>Streptophyta</taxon>
        <taxon>Embryophyta</taxon>
        <taxon>Tracheophyta</taxon>
        <taxon>Spermatophyta</taxon>
        <taxon>Magnoliopsida</taxon>
        <taxon>eudicotyledons</taxon>
        <taxon>Gunneridae</taxon>
        <taxon>Pentapetalae</taxon>
        <taxon>rosids</taxon>
        <taxon>Vitales</taxon>
        <taxon>Vitaceae</taxon>
        <taxon>Viteae</taxon>
        <taxon>Vitis</taxon>
    </lineage>
</organism>
<keyword evidence="1" id="KW-1133">Transmembrane helix</keyword>
<dbReference type="AlphaFoldDB" id="A0A438ERA4"/>
<reference evidence="2 3" key="1">
    <citation type="journal article" date="2018" name="PLoS Genet.">
        <title>Population sequencing reveals clonal diversity and ancestral inbreeding in the grapevine cultivar Chardonnay.</title>
        <authorList>
            <person name="Roach M.J."/>
            <person name="Johnson D.L."/>
            <person name="Bohlmann J."/>
            <person name="van Vuuren H.J."/>
            <person name="Jones S.J."/>
            <person name="Pretorius I.S."/>
            <person name="Schmidt S.A."/>
            <person name="Borneman A.R."/>
        </authorList>
    </citation>
    <scope>NUCLEOTIDE SEQUENCE [LARGE SCALE GENOMIC DNA]</scope>
    <source>
        <strain evidence="3">cv. Chardonnay</strain>
        <tissue evidence="2">Leaf</tissue>
    </source>
</reference>
<feature type="transmembrane region" description="Helical" evidence="1">
    <location>
        <begin position="12"/>
        <end position="32"/>
    </location>
</feature>
<protein>
    <submittedName>
        <fullName evidence="2">Uncharacterized protein</fullName>
    </submittedName>
</protein>
<comment type="caution">
    <text evidence="2">The sequence shown here is derived from an EMBL/GenBank/DDBJ whole genome shotgun (WGS) entry which is preliminary data.</text>
</comment>
<evidence type="ECO:0000313" key="2">
    <source>
        <dbReference type="EMBL" id="RVW50207.1"/>
    </source>
</evidence>
<dbReference type="EMBL" id="QGNW01001206">
    <property type="protein sequence ID" value="RVW50207.1"/>
    <property type="molecule type" value="Genomic_DNA"/>
</dbReference>
<dbReference type="PANTHER" id="PTHR36617">
    <property type="entry name" value="PROTEIN, PUTATIVE-RELATED"/>
    <property type="match status" value="1"/>
</dbReference>
<evidence type="ECO:0000313" key="3">
    <source>
        <dbReference type="Proteomes" id="UP000288805"/>
    </source>
</evidence>
<accession>A0A438ERA4</accession>
<proteinExistence type="predicted"/>
<keyword evidence="1" id="KW-0812">Transmembrane</keyword>
<dbReference type="Proteomes" id="UP000288805">
    <property type="component" value="Unassembled WGS sequence"/>
</dbReference>
<feature type="transmembrane region" description="Helical" evidence="1">
    <location>
        <begin position="44"/>
        <end position="66"/>
    </location>
</feature>
<keyword evidence="1" id="KW-0472">Membrane</keyword>
<dbReference type="PANTHER" id="PTHR36617:SF15">
    <property type="entry name" value="REVERSE TRANSCRIPTASE ZINC-BINDING DOMAIN-CONTAINING PROTEIN"/>
    <property type="match status" value="1"/>
</dbReference>
<gene>
    <name evidence="2" type="ORF">CK203_088009</name>
</gene>
<sequence>MVSGLNPVVDDTLIYLVLVVVGYVFHLGSYMGKNNDLKSPQKQALSRVWPLGAMYTLCVLLCYSLLDCPVVYNLCHPFCLESPGCAALVAGGFCYWTVSHQVCGINKALLSKWNWRFANEREALWNQVIRGKYGEDRGGWCSREVREAHGVGLWKGIRMDWELVGARIYFSVGNGRRVRFWRDRWCGDSPLCESFPSLFALSVDKEAWVADFWDPSVEGGRRG</sequence>